<feature type="repeat" description="WD" evidence="3">
    <location>
        <begin position="63"/>
        <end position="104"/>
    </location>
</feature>
<evidence type="ECO:0000256" key="3">
    <source>
        <dbReference type="PROSITE-ProRule" id="PRU00221"/>
    </source>
</evidence>
<accession>A0A0D2HG72</accession>
<keyword evidence="1 3" id="KW-0853">WD repeat</keyword>
<dbReference type="InterPro" id="IPR019775">
    <property type="entry name" value="WD40_repeat_CS"/>
</dbReference>
<dbReference type="PROSITE" id="PS50294">
    <property type="entry name" value="WD_REPEATS_REGION"/>
    <property type="match status" value="3"/>
</dbReference>
<dbReference type="InterPro" id="IPR001680">
    <property type="entry name" value="WD40_rpt"/>
</dbReference>
<dbReference type="Proteomes" id="UP000053789">
    <property type="component" value="Unassembled WGS sequence"/>
</dbReference>
<dbReference type="PROSITE" id="PS50082">
    <property type="entry name" value="WD_REPEATS_2"/>
    <property type="match status" value="3"/>
</dbReference>
<dbReference type="VEuPathDB" id="FungiDB:Z519_09234"/>
<feature type="repeat" description="WD" evidence="3">
    <location>
        <begin position="105"/>
        <end position="146"/>
    </location>
</feature>
<sequence>MREDIDETIVTEHIPPSLQYTCRHWHFSPLASIVRNESQNQALQSVRVIREIPERWSVCLLTCEGHSGSVRSVVFSADGSRIASGSDDNTVRVWDVQTGACEQTLEGHSDTVNSVVFSADGSRIASYSDDKTVRVWDVQTGACEQTLEGHSSLVNSVVFLADGSRVASSSDDKTVRVWDV</sequence>
<dbReference type="HOGENOM" id="CLU_000288_57_19_1"/>
<feature type="repeat" description="WD" evidence="3">
    <location>
        <begin position="147"/>
        <end position="180"/>
    </location>
</feature>
<name>A0A0D2HG72_CLAB1</name>
<dbReference type="AlphaFoldDB" id="A0A0D2HG72"/>
<dbReference type="PANTHER" id="PTHR19848">
    <property type="entry name" value="WD40 REPEAT PROTEIN"/>
    <property type="match status" value="1"/>
</dbReference>
<dbReference type="GeneID" id="27702162"/>
<dbReference type="InterPro" id="IPR015943">
    <property type="entry name" value="WD40/YVTN_repeat-like_dom_sf"/>
</dbReference>
<evidence type="ECO:0008006" key="6">
    <source>
        <dbReference type="Google" id="ProtNLM"/>
    </source>
</evidence>
<dbReference type="EMBL" id="KN846994">
    <property type="protein sequence ID" value="KIW89805.1"/>
    <property type="molecule type" value="Genomic_DNA"/>
</dbReference>
<dbReference type="PANTHER" id="PTHR19848:SF8">
    <property type="entry name" value="F-BOX AND WD REPEAT DOMAIN CONTAINING 7"/>
    <property type="match status" value="1"/>
</dbReference>
<dbReference type="InterPro" id="IPR036322">
    <property type="entry name" value="WD40_repeat_dom_sf"/>
</dbReference>
<dbReference type="RefSeq" id="XP_016616474.1">
    <property type="nucleotide sequence ID" value="XM_016766958.1"/>
</dbReference>
<evidence type="ECO:0000313" key="4">
    <source>
        <dbReference type="EMBL" id="KIW89805.1"/>
    </source>
</evidence>
<dbReference type="SMART" id="SM00320">
    <property type="entry name" value="WD40"/>
    <property type="match status" value="3"/>
</dbReference>
<reference evidence="4" key="1">
    <citation type="submission" date="2015-01" db="EMBL/GenBank/DDBJ databases">
        <title>The Genome Sequence of Cladophialophora bantiana CBS 173.52.</title>
        <authorList>
            <consortium name="The Broad Institute Genomics Platform"/>
            <person name="Cuomo C."/>
            <person name="de Hoog S."/>
            <person name="Gorbushina A."/>
            <person name="Stielow B."/>
            <person name="Teixiera M."/>
            <person name="Abouelleil A."/>
            <person name="Chapman S.B."/>
            <person name="Priest M."/>
            <person name="Young S.K."/>
            <person name="Wortman J."/>
            <person name="Nusbaum C."/>
            <person name="Birren B."/>
        </authorList>
    </citation>
    <scope>NUCLEOTIDE SEQUENCE [LARGE SCALE GENOMIC DNA]</scope>
    <source>
        <strain evidence="4">CBS 173.52</strain>
    </source>
</reference>
<proteinExistence type="predicted"/>
<dbReference type="PRINTS" id="PR00320">
    <property type="entry name" value="GPROTEINBRPT"/>
</dbReference>
<gene>
    <name evidence="4" type="ORF">Z519_09234</name>
</gene>
<dbReference type="OrthoDB" id="4161138at2759"/>
<organism evidence="4 5">
    <name type="scientific">Cladophialophora bantiana (strain ATCC 10958 / CBS 173.52 / CDC B-1940 / NIH 8579)</name>
    <name type="common">Xylohypha bantiana</name>
    <dbReference type="NCBI Taxonomy" id="1442370"/>
    <lineage>
        <taxon>Eukaryota</taxon>
        <taxon>Fungi</taxon>
        <taxon>Dikarya</taxon>
        <taxon>Ascomycota</taxon>
        <taxon>Pezizomycotina</taxon>
        <taxon>Eurotiomycetes</taxon>
        <taxon>Chaetothyriomycetidae</taxon>
        <taxon>Chaetothyriales</taxon>
        <taxon>Herpotrichiellaceae</taxon>
        <taxon>Cladophialophora</taxon>
    </lineage>
</organism>
<protein>
    <recommendedName>
        <fullName evidence="6">WD40 repeat-like protein</fullName>
    </recommendedName>
</protein>
<evidence type="ECO:0000256" key="2">
    <source>
        <dbReference type="ARBA" id="ARBA00022737"/>
    </source>
</evidence>
<dbReference type="InterPro" id="IPR020472">
    <property type="entry name" value="WD40_PAC1"/>
</dbReference>
<dbReference type="Gene3D" id="2.130.10.10">
    <property type="entry name" value="YVTN repeat-like/Quinoprotein amine dehydrogenase"/>
    <property type="match status" value="2"/>
</dbReference>
<keyword evidence="2" id="KW-0677">Repeat</keyword>
<evidence type="ECO:0000256" key="1">
    <source>
        <dbReference type="ARBA" id="ARBA00022574"/>
    </source>
</evidence>
<evidence type="ECO:0000313" key="5">
    <source>
        <dbReference type="Proteomes" id="UP000053789"/>
    </source>
</evidence>
<dbReference type="Pfam" id="PF00400">
    <property type="entry name" value="WD40"/>
    <property type="match status" value="3"/>
</dbReference>
<dbReference type="CDD" id="cd00200">
    <property type="entry name" value="WD40"/>
    <property type="match status" value="1"/>
</dbReference>
<dbReference type="SUPFAM" id="SSF50978">
    <property type="entry name" value="WD40 repeat-like"/>
    <property type="match status" value="1"/>
</dbReference>
<dbReference type="PROSITE" id="PS00678">
    <property type="entry name" value="WD_REPEATS_1"/>
    <property type="match status" value="2"/>
</dbReference>
<keyword evidence="5" id="KW-1185">Reference proteome</keyword>